<dbReference type="PANTHER" id="PTHR14491">
    <property type="entry name" value="SOSONDOWAH, ISOFORM G"/>
    <property type="match status" value="1"/>
</dbReference>
<evidence type="ECO:0000256" key="1">
    <source>
        <dbReference type="ARBA" id="ARBA00022737"/>
    </source>
</evidence>
<protein>
    <submittedName>
        <fullName evidence="5">Ankyrin repeat domain-containing protein SOWAHB</fullName>
    </submittedName>
</protein>
<feature type="compositionally biased region" description="Pro residues" evidence="3">
    <location>
        <begin position="104"/>
        <end position="119"/>
    </location>
</feature>
<name>A0A310SL44_9HYME</name>
<feature type="domain" description="SOWAHA-C winged helix-turn-helix" evidence="4">
    <location>
        <begin position="6"/>
        <end position="85"/>
    </location>
</feature>
<feature type="region of interest" description="Disordered" evidence="3">
    <location>
        <begin position="144"/>
        <end position="189"/>
    </location>
</feature>
<sequence>MATPSELSLEEIRKYLLENGGTARNHDVVKHFKRFLTDPETRVEARNRFKEYVNTLAAIKNEEGEKYLVLKKKYRQNLVELSTPEQCSSPIGTPDISTPVSPLRVPPPYRPPPPAPLSPPANNTNTHREESCSNFVREEAAINARKNGVDRVETGFSTSSPPVPPRRKSQDKIKIENKENVDRNRGGSEAVIKEDEAVATNPGSTEQLSFRERMQRFNRMASETDLQGRPNGTITPTKKRSDKGADEDDSASVASQLDGKSREWLVRAAQGDYQALAKLAAEEPRLTRLKPRSQPSSPHAHSDRPGWLEKSGLALGVGSFISDVRKRGIHTGGPACTREWPASVDFGKFISALLASCYAGCVAARRRGLAPLRPSLNDRPVEIVSVFGSCWLLANRRLDFTNFPGDSRELPEWVANPAFAKACLETDTSSRCLMARLYLPTGVHVVVEGTPSLNRGNFVNLAWISVKKVRNASREVNKYGLTNRVGEQNVAARSPGRGGGRERDTGEKRAVAGLGDVQKRRSLVARFRCGLLLGKEKDISRRAPFSKWPALVVLGVDRAAVTFTTYADPERDVRGGTLLVVSPPKDGVLCLGTVCRRLRRMRYLVGVFAPLNSVRSGAAAVATDSSLSPRALLFDSSLVQSIAYRHRDRLVGIIAIPGRDQSAAVHRRRQRFREEKETGLQAPLASPPPAGKIRFERRPVVLELLCTDGLCSSCVNTPVVEKNMYPCNCFIREGDVFSTCLLSAAKLVTIPRRTKPFAFTVRQLSVAAPDRERSKNPRNTSRCQGLWSVSCVKSVKSVSRHMPNACFRELKAWQGQAGPVTLGGRSGNKRLATVVKDTGCQTKH</sequence>
<feature type="region of interest" description="Disordered" evidence="3">
    <location>
        <begin position="84"/>
        <end position="132"/>
    </location>
</feature>
<accession>A0A310SL44</accession>
<feature type="compositionally biased region" description="Basic and acidic residues" evidence="3">
    <location>
        <begin position="499"/>
        <end position="508"/>
    </location>
</feature>
<dbReference type="AlphaFoldDB" id="A0A310SL44"/>
<gene>
    <name evidence="5" type="ORF">WN48_04945</name>
</gene>
<dbReference type="InterPro" id="IPR058889">
    <property type="entry name" value="WHD_SOWAHA-C"/>
</dbReference>
<feature type="region of interest" description="Disordered" evidence="3">
    <location>
        <begin position="487"/>
        <end position="508"/>
    </location>
</feature>
<dbReference type="EMBL" id="KQ762864">
    <property type="protein sequence ID" value="OAD55391.1"/>
    <property type="molecule type" value="Genomic_DNA"/>
</dbReference>
<feature type="compositionally biased region" description="Polar residues" evidence="3">
    <location>
        <begin position="84"/>
        <end position="98"/>
    </location>
</feature>
<reference evidence="5 6" key="1">
    <citation type="submission" date="2015-07" db="EMBL/GenBank/DDBJ databases">
        <title>The genome of Eufriesea mexicana.</title>
        <authorList>
            <person name="Pan H."/>
            <person name="Kapheim K."/>
        </authorList>
    </citation>
    <scope>NUCLEOTIDE SEQUENCE [LARGE SCALE GENOMIC DNA]</scope>
    <source>
        <strain evidence="5">0111107269</strain>
        <tissue evidence="5">Whole body</tissue>
    </source>
</reference>
<keyword evidence="6" id="KW-1185">Reference proteome</keyword>
<evidence type="ECO:0000256" key="2">
    <source>
        <dbReference type="ARBA" id="ARBA00023043"/>
    </source>
</evidence>
<feature type="region of interest" description="Disordered" evidence="3">
    <location>
        <begin position="284"/>
        <end position="307"/>
    </location>
</feature>
<dbReference type="Proteomes" id="UP000250275">
    <property type="component" value="Unassembled WGS sequence"/>
</dbReference>
<dbReference type="PANTHER" id="PTHR14491:SF7">
    <property type="entry name" value="SOSONDOWAH, ISOFORM G"/>
    <property type="match status" value="1"/>
</dbReference>
<keyword evidence="2" id="KW-0040">ANK repeat</keyword>
<feature type="region of interest" description="Disordered" evidence="3">
    <location>
        <begin position="221"/>
        <end position="258"/>
    </location>
</feature>
<feature type="compositionally biased region" description="Basic and acidic residues" evidence="3">
    <location>
        <begin position="168"/>
        <end position="189"/>
    </location>
</feature>
<dbReference type="Pfam" id="PF25877">
    <property type="entry name" value="WHD_SOWAH"/>
    <property type="match status" value="1"/>
</dbReference>
<evidence type="ECO:0000313" key="5">
    <source>
        <dbReference type="EMBL" id="OAD55391.1"/>
    </source>
</evidence>
<dbReference type="OrthoDB" id="60433at2759"/>
<proteinExistence type="predicted"/>
<keyword evidence="1" id="KW-0677">Repeat</keyword>
<evidence type="ECO:0000313" key="6">
    <source>
        <dbReference type="Proteomes" id="UP000250275"/>
    </source>
</evidence>
<organism evidence="5 6">
    <name type="scientific">Eufriesea mexicana</name>
    <dbReference type="NCBI Taxonomy" id="516756"/>
    <lineage>
        <taxon>Eukaryota</taxon>
        <taxon>Metazoa</taxon>
        <taxon>Ecdysozoa</taxon>
        <taxon>Arthropoda</taxon>
        <taxon>Hexapoda</taxon>
        <taxon>Insecta</taxon>
        <taxon>Pterygota</taxon>
        <taxon>Neoptera</taxon>
        <taxon>Endopterygota</taxon>
        <taxon>Hymenoptera</taxon>
        <taxon>Apocrita</taxon>
        <taxon>Aculeata</taxon>
        <taxon>Apoidea</taxon>
        <taxon>Anthophila</taxon>
        <taxon>Apidae</taxon>
        <taxon>Eufriesea</taxon>
    </lineage>
</organism>
<evidence type="ECO:0000259" key="4">
    <source>
        <dbReference type="Pfam" id="PF25877"/>
    </source>
</evidence>
<evidence type="ECO:0000256" key="3">
    <source>
        <dbReference type="SAM" id="MobiDB-lite"/>
    </source>
</evidence>